<evidence type="ECO:0000313" key="2">
    <source>
        <dbReference type="EMBL" id="SLN34774.1"/>
    </source>
</evidence>
<dbReference type="Proteomes" id="UP000193207">
    <property type="component" value="Unassembled WGS sequence"/>
</dbReference>
<accession>A0A1X6YYS1</accession>
<evidence type="ECO:0000313" key="3">
    <source>
        <dbReference type="Proteomes" id="UP000193207"/>
    </source>
</evidence>
<keyword evidence="2" id="KW-0436">Ligase</keyword>
<name>A0A1X6YYS1_9RHOB</name>
<feature type="region of interest" description="Disordered" evidence="1">
    <location>
        <begin position="1"/>
        <end position="25"/>
    </location>
</feature>
<dbReference type="GO" id="GO:0016874">
    <property type="term" value="F:ligase activity"/>
    <property type="evidence" value="ECO:0007669"/>
    <property type="project" value="UniProtKB-KW"/>
</dbReference>
<reference evidence="2 3" key="1">
    <citation type="submission" date="2017-03" db="EMBL/GenBank/DDBJ databases">
        <authorList>
            <person name="Afonso C.L."/>
            <person name="Miller P.J."/>
            <person name="Scott M.A."/>
            <person name="Spackman E."/>
            <person name="Goraichik I."/>
            <person name="Dimitrov K.M."/>
            <person name="Suarez D.L."/>
            <person name="Swayne D.E."/>
        </authorList>
    </citation>
    <scope>NUCLEOTIDE SEQUENCE [LARGE SCALE GENOMIC DNA]</scope>
    <source>
        <strain evidence="2 3">CECT 8110</strain>
    </source>
</reference>
<evidence type="ECO:0000256" key="1">
    <source>
        <dbReference type="SAM" id="MobiDB-lite"/>
    </source>
</evidence>
<sequence>MAKADALTPPLFTPLPRPHNADGAPRKVGVEIELGGLDEGEVARICAEVLGGRAEQGDGTLWTVHDTRIGKIEVYLDTSLRKATRSKLRDLALDLGREVIPVEIVTQPLDMAELATLHDLTGALRHAGALGSGAGWVFGFGLHLNIEIASDRNADILRPMLAYALIEDWLRHAEPIDDSRRLLPFTDPYPTNFVRALLGLGMDASLREMIAVYLEHTPSRNRGLDMLPIFAHLAPETVEDAVSESVSSRPAFHFRLPDSRIDEPGWSIAQEWQRWVLVERVAADERLLTRLGAAWLDDHGMVTFSRASWAERCGALLHQFGHDLPLAEHR</sequence>
<dbReference type="InterPro" id="IPR022025">
    <property type="entry name" value="Amidoligase_2"/>
</dbReference>
<dbReference type="Pfam" id="PF12224">
    <property type="entry name" value="Amidoligase_2"/>
    <property type="match status" value="1"/>
</dbReference>
<proteinExistence type="predicted"/>
<protein>
    <submittedName>
        <fullName evidence="2">Putative amidoligase enzyme</fullName>
    </submittedName>
</protein>
<keyword evidence="3" id="KW-1185">Reference proteome</keyword>
<dbReference type="EMBL" id="FWFU01000002">
    <property type="protein sequence ID" value="SLN34774.1"/>
    <property type="molecule type" value="Genomic_DNA"/>
</dbReference>
<gene>
    <name evidence="2" type="ORF">ROH8110_01743</name>
</gene>
<dbReference type="AlphaFoldDB" id="A0A1X6YYS1"/>
<organism evidence="2 3">
    <name type="scientific">Roseovarius halotolerans</name>
    <dbReference type="NCBI Taxonomy" id="505353"/>
    <lineage>
        <taxon>Bacteria</taxon>
        <taxon>Pseudomonadati</taxon>
        <taxon>Pseudomonadota</taxon>
        <taxon>Alphaproteobacteria</taxon>
        <taxon>Rhodobacterales</taxon>
        <taxon>Roseobacteraceae</taxon>
        <taxon>Roseovarius</taxon>
    </lineage>
</organism>
<dbReference type="RefSeq" id="WP_245962811.1">
    <property type="nucleotide sequence ID" value="NZ_FWFU01000002.1"/>
</dbReference>